<dbReference type="GO" id="GO:1990077">
    <property type="term" value="C:primosome complex"/>
    <property type="evidence" value="ECO:0007669"/>
    <property type="project" value="UniProtKB-UniRule"/>
</dbReference>
<gene>
    <name evidence="15" type="ORF">OMAG_002398</name>
</gene>
<evidence type="ECO:0000256" key="13">
    <source>
        <dbReference type="RuleBase" id="RU362085"/>
    </source>
</evidence>
<proteinExistence type="inferred from homology"/>
<dbReference type="Pfam" id="PF03796">
    <property type="entry name" value="DnaB_C"/>
    <property type="match status" value="1"/>
</dbReference>
<dbReference type="PANTHER" id="PTHR30153">
    <property type="entry name" value="REPLICATIVE DNA HELICASE DNAB"/>
    <property type="match status" value="1"/>
</dbReference>
<keyword evidence="8 13" id="KW-0238">DNA-binding</keyword>
<dbReference type="GO" id="GO:0042802">
    <property type="term" value="F:identical protein binding"/>
    <property type="evidence" value="ECO:0007669"/>
    <property type="project" value="UniProtKB-ARBA"/>
</dbReference>
<keyword evidence="16" id="KW-1185">Reference proteome</keyword>
<dbReference type="FunFam" id="3.40.50.300:FF:000076">
    <property type="entry name" value="Replicative DNA helicase"/>
    <property type="match status" value="1"/>
</dbReference>
<dbReference type="InterPro" id="IPR027417">
    <property type="entry name" value="P-loop_NTPase"/>
</dbReference>
<dbReference type="InterPro" id="IPR016136">
    <property type="entry name" value="DNA_helicase_N/primase_C"/>
</dbReference>
<dbReference type="EMBL" id="JYNY01000495">
    <property type="protein sequence ID" value="KJJ83739.1"/>
    <property type="molecule type" value="Genomic_DNA"/>
</dbReference>
<dbReference type="GO" id="GO:0043139">
    <property type="term" value="F:5'-3' DNA helicase activity"/>
    <property type="evidence" value="ECO:0007669"/>
    <property type="project" value="UniProtKB-EC"/>
</dbReference>
<evidence type="ECO:0000256" key="10">
    <source>
        <dbReference type="ARBA" id="ARBA00044932"/>
    </source>
</evidence>
<keyword evidence="4 13" id="KW-0547">Nucleotide-binding</keyword>
<reference evidence="15 16" key="1">
    <citation type="submission" date="2015-02" db="EMBL/GenBank/DDBJ databases">
        <title>Single-cell genomics of uncultivated deep-branching MTB reveals a conserved set of magnetosome genes.</title>
        <authorList>
            <person name="Kolinko S."/>
            <person name="Richter M."/>
            <person name="Glockner F.O."/>
            <person name="Brachmann A."/>
            <person name="Schuler D."/>
        </authorList>
    </citation>
    <scope>NUCLEOTIDE SEQUENCE [LARGE SCALE GENOMIC DNA]</scope>
    <source>
        <strain evidence="15">SKK-01</strain>
    </source>
</reference>
<dbReference type="Gene3D" id="3.40.50.300">
    <property type="entry name" value="P-loop containing nucleotide triphosphate hydrolases"/>
    <property type="match status" value="1"/>
</dbReference>
<evidence type="ECO:0000256" key="5">
    <source>
        <dbReference type="ARBA" id="ARBA00022801"/>
    </source>
</evidence>
<keyword evidence="3 13" id="KW-0235">DNA replication</keyword>
<comment type="caution">
    <text evidence="15">The sequence shown here is derived from an EMBL/GenBank/DDBJ whole genome shotgun (WGS) entry which is preliminary data.</text>
</comment>
<evidence type="ECO:0000256" key="9">
    <source>
        <dbReference type="ARBA" id="ARBA00023235"/>
    </source>
</evidence>
<dbReference type="GO" id="GO:0006269">
    <property type="term" value="P:DNA replication, synthesis of primer"/>
    <property type="evidence" value="ECO:0007669"/>
    <property type="project" value="UniProtKB-UniRule"/>
</dbReference>
<comment type="catalytic activity">
    <reaction evidence="11 13">
        <text>ATP + H2O = ADP + phosphate + H(+)</text>
        <dbReference type="Rhea" id="RHEA:13065"/>
        <dbReference type="ChEBI" id="CHEBI:15377"/>
        <dbReference type="ChEBI" id="CHEBI:15378"/>
        <dbReference type="ChEBI" id="CHEBI:30616"/>
        <dbReference type="ChEBI" id="CHEBI:43474"/>
        <dbReference type="ChEBI" id="CHEBI:456216"/>
        <dbReference type="EC" id="5.6.2.3"/>
    </reaction>
</comment>
<dbReference type="FunFam" id="1.10.860.10:FF:000001">
    <property type="entry name" value="Replicative DNA helicase"/>
    <property type="match status" value="1"/>
</dbReference>
<dbReference type="NCBIfam" id="NF004384">
    <property type="entry name" value="PRK05748.1"/>
    <property type="match status" value="1"/>
</dbReference>
<dbReference type="Pfam" id="PF00772">
    <property type="entry name" value="DnaB"/>
    <property type="match status" value="1"/>
</dbReference>
<dbReference type="InterPro" id="IPR007692">
    <property type="entry name" value="DNA_helicase_DnaB"/>
</dbReference>
<dbReference type="SUPFAM" id="SSF52540">
    <property type="entry name" value="P-loop containing nucleoside triphosphate hydrolases"/>
    <property type="match status" value="1"/>
</dbReference>
<evidence type="ECO:0000259" key="14">
    <source>
        <dbReference type="PROSITE" id="PS51199"/>
    </source>
</evidence>
<dbReference type="InterPro" id="IPR007694">
    <property type="entry name" value="DNA_helicase_DnaB-like_C"/>
</dbReference>
<evidence type="ECO:0000256" key="2">
    <source>
        <dbReference type="ARBA" id="ARBA00022515"/>
    </source>
</evidence>
<keyword evidence="7 13" id="KW-0067">ATP-binding</keyword>
<dbReference type="InterPro" id="IPR036185">
    <property type="entry name" value="DNA_heli_DnaB-like_N_sf"/>
</dbReference>
<dbReference type="Proteomes" id="UP000033428">
    <property type="component" value="Unassembled WGS sequence"/>
</dbReference>
<dbReference type="EC" id="5.6.2.3" evidence="12 13"/>
<sequence length="451" mass="51070">MISDKIIGKVPPSSIEAEKSILASMLLDREAIDKSMELLEDGFFYLESHQKIYQSIVELYDKNSEVDIVTLIEELRKRSLLEQIGGPAYITELVNEVPTSANVEHYLKIVREKYILRTLIKVATQIVSESYEPSCEIEELLDKAEQLIFDITSKSDKETQVFSIKEIVKISIERIDSLYQRKENVTGLPTGFHELDIMTAGLQPSDFIVVAARPSMGKSAFAASIGGHIGMVQKIPCAFFSLEMSKEQLVQRFLCSVAHVNAQKVRTGFFSQSDWPKLMEAADKLSKSPIFIDDTPSISLLEIRAKARRLKAQHNIQFIVIDYIQLIKTYGRIESRQQEISEISRSIKALARELRVPVIGISQLSRAVEQRADHRPMLSDLRESGAIEQDADLVMLLLREEYYEPTEENKGIAEVIIAKQRNGPVGSVKLAFLSEYTKFSNLSRMEEEEGF</sequence>
<dbReference type="GO" id="GO:0003677">
    <property type="term" value="F:DNA binding"/>
    <property type="evidence" value="ECO:0007669"/>
    <property type="project" value="UniProtKB-UniRule"/>
</dbReference>
<dbReference type="InterPro" id="IPR007693">
    <property type="entry name" value="DNA_helicase_DnaB-like_N"/>
</dbReference>
<accession>A0A0F0CP11</accession>
<dbReference type="GO" id="GO:0016887">
    <property type="term" value="F:ATP hydrolysis activity"/>
    <property type="evidence" value="ECO:0007669"/>
    <property type="project" value="RHEA"/>
</dbReference>
<protein>
    <recommendedName>
        <fullName evidence="12 13">Replicative DNA helicase</fullName>
        <ecNumber evidence="12 13">5.6.2.3</ecNumber>
    </recommendedName>
</protein>
<keyword evidence="6 13" id="KW-0347">Helicase</keyword>
<dbReference type="PROSITE" id="PS51199">
    <property type="entry name" value="SF4_HELICASE"/>
    <property type="match status" value="1"/>
</dbReference>
<evidence type="ECO:0000256" key="1">
    <source>
        <dbReference type="ARBA" id="ARBA00008428"/>
    </source>
</evidence>
<dbReference type="GO" id="GO:0005524">
    <property type="term" value="F:ATP binding"/>
    <property type="evidence" value="ECO:0007669"/>
    <property type="project" value="UniProtKB-UniRule"/>
</dbReference>
<evidence type="ECO:0000256" key="3">
    <source>
        <dbReference type="ARBA" id="ARBA00022705"/>
    </source>
</evidence>
<dbReference type="SUPFAM" id="SSF48024">
    <property type="entry name" value="N-terminal domain of DnaB helicase"/>
    <property type="match status" value="1"/>
</dbReference>
<dbReference type="Gene3D" id="1.10.860.10">
    <property type="entry name" value="DNAb Helicase, Chain A"/>
    <property type="match status" value="1"/>
</dbReference>
<keyword evidence="5 13" id="KW-0378">Hydrolase</keyword>
<feature type="domain" description="SF4 helicase" evidence="14">
    <location>
        <begin position="181"/>
        <end position="446"/>
    </location>
</feature>
<evidence type="ECO:0000256" key="4">
    <source>
        <dbReference type="ARBA" id="ARBA00022741"/>
    </source>
</evidence>
<dbReference type="PANTHER" id="PTHR30153:SF2">
    <property type="entry name" value="REPLICATIVE DNA HELICASE"/>
    <property type="match status" value="1"/>
</dbReference>
<keyword evidence="2 13" id="KW-0639">Primosome</keyword>
<comment type="similarity">
    <text evidence="1 13">Belongs to the helicase family. DnaB subfamily.</text>
</comment>
<evidence type="ECO:0000256" key="12">
    <source>
        <dbReference type="NCBIfam" id="TIGR00665"/>
    </source>
</evidence>
<dbReference type="GO" id="GO:0005829">
    <property type="term" value="C:cytosol"/>
    <property type="evidence" value="ECO:0007669"/>
    <property type="project" value="TreeGrafter"/>
</dbReference>
<evidence type="ECO:0000313" key="16">
    <source>
        <dbReference type="Proteomes" id="UP000033428"/>
    </source>
</evidence>
<dbReference type="AlphaFoldDB" id="A0A0F0CP11"/>
<keyword evidence="9" id="KW-0413">Isomerase</keyword>
<evidence type="ECO:0000256" key="11">
    <source>
        <dbReference type="ARBA" id="ARBA00048954"/>
    </source>
</evidence>
<dbReference type="PATRIC" id="fig|1609969.3.peg.2567"/>
<dbReference type="CDD" id="cd00984">
    <property type="entry name" value="DnaB_C"/>
    <property type="match status" value="1"/>
</dbReference>
<evidence type="ECO:0000313" key="15">
    <source>
        <dbReference type="EMBL" id="KJJ83739.1"/>
    </source>
</evidence>
<comment type="function">
    <text evidence="10 13">The main replicative DNA helicase, it participates in initiation and elongation during chromosome replication. Travels ahead of the DNA replisome, separating dsDNA into templates for DNA synthesis. A processive ATP-dependent 5'-3' DNA helicase it has DNA-dependent ATPase activity.</text>
</comment>
<name>A0A0F0CP11_9BACT</name>
<dbReference type="NCBIfam" id="TIGR00665">
    <property type="entry name" value="DnaB"/>
    <property type="match status" value="1"/>
</dbReference>
<evidence type="ECO:0000256" key="6">
    <source>
        <dbReference type="ARBA" id="ARBA00022806"/>
    </source>
</evidence>
<evidence type="ECO:0000256" key="8">
    <source>
        <dbReference type="ARBA" id="ARBA00023125"/>
    </source>
</evidence>
<organism evidence="15 16">
    <name type="scientific">Candidatus Omnitrophus magneticus</name>
    <dbReference type="NCBI Taxonomy" id="1609969"/>
    <lineage>
        <taxon>Bacteria</taxon>
        <taxon>Pseudomonadati</taxon>
        <taxon>Candidatus Omnitrophota</taxon>
        <taxon>Candidatus Omnitrophus</taxon>
    </lineage>
</organism>
<evidence type="ECO:0000256" key="7">
    <source>
        <dbReference type="ARBA" id="ARBA00022840"/>
    </source>
</evidence>